<evidence type="ECO:0000313" key="1">
    <source>
        <dbReference type="EMBL" id="CKT84562.1"/>
    </source>
</evidence>
<organism evidence="2 3">
    <name type="scientific">Mycobacterium tuberculosis</name>
    <dbReference type="NCBI Taxonomy" id="1773"/>
    <lineage>
        <taxon>Bacteria</taxon>
        <taxon>Bacillati</taxon>
        <taxon>Actinomycetota</taxon>
        <taxon>Actinomycetes</taxon>
        <taxon>Mycobacteriales</taxon>
        <taxon>Mycobacteriaceae</taxon>
        <taxon>Mycobacterium</taxon>
        <taxon>Mycobacterium tuberculosis complex</taxon>
    </lineage>
</organism>
<evidence type="ECO:0000313" key="2">
    <source>
        <dbReference type="EMBL" id="CKT90809.1"/>
    </source>
</evidence>
<reference evidence="3 4" key="1">
    <citation type="submission" date="2015-03" db="EMBL/GenBank/DDBJ databases">
        <authorList>
            <consortium name="Pathogen Informatics"/>
        </authorList>
    </citation>
    <scope>NUCLEOTIDE SEQUENCE [LARGE SCALE GENOMIC DNA]</scope>
    <source>
        <strain evidence="1 4">Bir 185</strain>
        <strain evidence="2 3">Bir 187</strain>
    </source>
</reference>
<name>A0A655AVF2_MYCTX</name>
<accession>A0A655AVF2</accession>
<dbReference type="Proteomes" id="UP000050164">
    <property type="component" value="Unassembled WGS sequence"/>
</dbReference>
<evidence type="ECO:0000313" key="4">
    <source>
        <dbReference type="Proteomes" id="UP000050164"/>
    </source>
</evidence>
<dbReference type="EMBL" id="CNFU01001935">
    <property type="protein sequence ID" value="CKT90809.1"/>
    <property type="molecule type" value="Genomic_DNA"/>
</dbReference>
<sequence length="103" mass="9367">MPVRARTAGTAVAAVTADGTTGGRGLPAGAARTAIGTAVTAGGAVPAGACVGDRGVCGVAIGVSARATVAAVDASTPGRAVTALGADQDAGLRLDIAVAGGAI</sequence>
<gene>
    <name evidence="1" type="ORF">ERS027659_04875</name>
    <name evidence="2" type="ORF">ERS027661_04823</name>
</gene>
<dbReference type="EMBL" id="CNFT01001999">
    <property type="protein sequence ID" value="CKT84562.1"/>
    <property type="molecule type" value="Genomic_DNA"/>
</dbReference>
<proteinExistence type="predicted"/>
<protein>
    <submittedName>
        <fullName evidence="2">Uncharacterized protein</fullName>
    </submittedName>
</protein>
<evidence type="ECO:0000313" key="3">
    <source>
        <dbReference type="Proteomes" id="UP000049023"/>
    </source>
</evidence>
<dbReference type="Proteomes" id="UP000049023">
    <property type="component" value="Unassembled WGS sequence"/>
</dbReference>
<dbReference type="AlphaFoldDB" id="A0A655AVF2"/>